<dbReference type="InterPro" id="IPR001610">
    <property type="entry name" value="PAC"/>
</dbReference>
<organism evidence="3 4">
    <name type="scientific">Persephonella atlantica</name>
    <dbReference type="NCBI Taxonomy" id="2699429"/>
    <lineage>
        <taxon>Bacteria</taxon>
        <taxon>Pseudomonadati</taxon>
        <taxon>Aquificota</taxon>
        <taxon>Aquificia</taxon>
        <taxon>Aquificales</taxon>
        <taxon>Hydrogenothermaceae</taxon>
        <taxon>Persephonella</taxon>
    </lineage>
</organism>
<evidence type="ECO:0000259" key="2">
    <source>
        <dbReference type="PROSITE" id="PS50111"/>
    </source>
</evidence>
<dbReference type="PRINTS" id="PR00260">
    <property type="entry name" value="CHEMTRNSDUCR"/>
</dbReference>
<sequence>MGRAKPQPINRESEFKKDEIFFSCTDLKGIILSGNDVFERVSKYSMEELVGSPHNIIRHPDMPRIVFKLLWDYIQSGKSIVAYVKNMAKDGSYYWVLATVMPVKDSSGEIKEYISIRIKPTSSYFSIIPQLYKDMLKAEKEGGMDASYRVLIDSLHLLGYESYDEFMKDVLIAEMKDKSFSFNIDTTHYGNGYQKVITESLKLYNQIEKLFLSVMKFENLKYLFSKEAEEVYKMADEIRLTALNSSIESMRLGSKGAVFSVISAEMRKNSEEESKIIREMRELIKENTEEIRDIVFTITLSKLEIVMLMKFLASLKKHQNRKKDIDNFYFLLMSSHEFFNQLSHLLLNSFDNLESIDRKIKTLKTLIEELEAMYFRGLIESGYFENTNFSIIYTDVKNLATKNKNNILQMEKSVTDILEKRFFVMGSIEKIKTDIEHLKKLLNSS</sequence>
<proteinExistence type="predicted"/>
<evidence type="ECO:0000256" key="1">
    <source>
        <dbReference type="PROSITE-ProRule" id="PRU00284"/>
    </source>
</evidence>
<dbReference type="InterPro" id="IPR035965">
    <property type="entry name" value="PAS-like_dom_sf"/>
</dbReference>
<dbReference type="InterPro" id="IPR004090">
    <property type="entry name" value="Chemotax_Me-accpt_rcpt"/>
</dbReference>
<dbReference type="Gene3D" id="1.10.287.950">
    <property type="entry name" value="Methyl-accepting chemotaxis protein"/>
    <property type="match status" value="1"/>
</dbReference>
<keyword evidence="4" id="KW-1185">Reference proteome</keyword>
<dbReference type="PROSITE" id="PS50111">
    <property type="entry name" value="CHEMOTAXIS_TRANSDUC_2"/>
    <property type="match status" value="1"/>
</dbReference>
<protein>
    <submittedName>
        <fullName evidence="3">PAS domain-containing protein</fullName>
    </submittedName>
</protein>
<accession>A0ABS1GJV3</accession>
<dbReference type="SUPFAM" id="SSF58104">
    <property type="entry name" value="Methyl-accepting chemotaxis protein (MCP) signaling domain"/>
    <property type="match status" value="1"/>
</dbReference>
<dbReference type="CDD" id="cd00130">
    <property type="entry name" value="PAS"/>
    <property type="match status" value="1"/>
</dbReference>
<dbReference type="Proteomes" id="UP000772812">
    <property type="component" value="Unassembled WGS sequence"/>
</dbReference>
<gene>
    <name evidence="3" type="ORF">GWK41_08015</name>
</gene>
<name>A0ABS1GJV3_9AQUI</name>
<dbReference type="EMBL" id="JAACYA010000002">
    <property type="protein sequence ID" value="MBK3333012.1"/>
    <property type="molecule type" value="Genomic_DNA"/>
</dbReference>
<dbReference type="InterPro" id="IPR000014">
    <property type="entry name" value="PAS"/>
</dbReference>
<dbReference type="RefSeq" id="WP_200674408.1">
    <property type="nucleotide sequence ID" value="NZ_JAACYA010000002.1"/>
</dbReference>
<keyword evidence="1" id="KW-0807">Transducer</keyword>
<dbReference type="InterPro" id="IPR013655">
    <property type="entry name" value="PAS_fold_3"/>
</dbReference>
<dbReference type="InterPro" id="IPR004089">
    <property type="entry name" value="MCPsignal_dom"/>
</dbReference>
<dbReference type="SUPFAM" id="SSF55785">
    <property type="entry name" value="PYP-like sensor domain (PAS domain)"/>
    <property type="match status" value="1"/>
</dbReference>
<reference evidence="3 4" key="1">
    <citation type="journal article" date="2021" name="Syst. Appl. Microbiol.">
        <title>Persephonella atlantica sp. nov.: How to adapt to physico-chemical gradients in high temperature hydrothermal habitats.</title>
        <authorList>
            <person name="Francois D.X."/>
            <person name="Godfroy A."/>
            <person name="Mathien C."/>
            <person name="Aube J."/>
            <person name="Cathalot C."/>
            <person name="Lesongeur F."/>
            <person name="L'Haridon S."/>
            <person name="Philippon X."/>
            <person name="Roussel E.G."/>
        </authorList>
    </citation>
    <scope>NUCLEOTIDE SEQUENCE [LARGE SCALE GENOMIC DNA]</scope>
    <source>
        <strain evidence="3 4">MO1340</strain>
    </source>
</reference>
<dbReference type="NCBIfam" id="TIGR00229">
    <property type="entry name" value="sensory_box"/>
    <property type="match status" value="1"/>
</dbReference>
<evidence type="ECO:0000313" key="3">
    <source>
        <dbReference type="EMBL" id="MBK3333012.1"/>
    </source>
</evidence>
<dbReference type="SMART" id="SM00086">
    <property type="entry name" value="PAC"/>
    <property type="match status" value="1"/>
</dbReference>
<dbReference type="Gene3D" id="3.30.450.20">
    <property type="entry name" value="PAS domain"/>
    <property type="match status" value="1"/>
</dbReference>
<comment type="caution">
    <text evidence="3">The sequence shown here is derived from an EMBL/GenBank/DDBJ whole genome shotgun (WGS) entry which is preliminary data.</text>
</comment>
<evidence type="ECO:0000313" key="4">
    <source>
        <dbReference type="Proteomes" id="UP000772812"/>
    </source>
</evidence>
<dbReference type="Pfam" id="PF08447">
    <property type="entry name" value="PAS_3"/>
    <property type="match status" value="1"/>
</dbReference>
<feature type="domain" description="Methyl-accepting transducer" evidence="2">
    <location>
        <begin position="231"/>
        <end position="295"/>
    </location>
</feature>